<evidence type="ECO:0000256" key="3">
    <source>
        <dbReference type="ARBA" id="ARBA00022643"/>
    </source>
</evidence>
<feature type="domain" description="Nitroreductase" evidence="6">
    <location>
        <begin position="9"/>
        <end position="164"/>
    </location>
</feature>
<organism evidence="7 8">
    <name type="scientific">Paenibacillus albidus</name>
    <dbReference type="NCBI Taxonomy" id="2041023"/>
    <lineage>
        <taxon>Bacteria</taxon>
        <taxon>Bacillati</taxon>
        <taxon>Bacillota</taxon>
        <taxon>Bacilli</taxon>
        <taxon>Bacillales</taxon>
        <taxon>Paenibacillaceae</taxon>
        <taxon>Paenibacillus</taxon>
    </lineage>
</organism>
<gene>
    <name evidence="7" type="ORF">GCM10010912_63890</name>
</gene>
<comment type="caution">
    <text evidence="7">The sequence shown here is derived from an EMBL/GenBank/DDBJ whole genome shotgun (WGS) entry which is preliminary data.</text>
</comment>
<evidence type="ECO:0000259" key="6">
    <source>
        <dbReference type="Pfam" id="PF00881"/>
    </source>
</evidence>
<dbReference type="PIRSF" id="PIRSF005426">
    <property type="entry name" value="Frp"/>
    <property type="match status" value="1"/>
</dbReference>
<name>A0A917D3U1_9BACL</name>
<dbReference type="RefSeq" id="WP_189031967.1">
    <property type="nucleotide sequence ID" value="NZ_BMKR01000051.1"/>
</dbReference>
<dbReference type="SUPFAM" id="SSF55469">
    <property type="entry name" value="FMN-dependent nitroreductase-like"/>
    <property type="match status" value="1"/>
</dbReference>
<sequence>MNEVIRTLQNHRSFRDYKDTPVSAEDLLEIIAAAQAAPSWAHGQHVTIISVQDKPHREQLSVLSGNQKHVAEAPVFLVFCMDFHRARLASEMEGQPFETPQDVDALLVGATDVGLALAGAITAAESLGLGTIPIGGIRRQTKEVITLLQLPLYVFPVAGLCIGYPAAEVPQKPRLPVQAVYHEEQYQPELTGLLREYNQIHREFLQAQGGTVRDWTSTLAHFYAANPRYGDAKAGLEQQGFLGDEREKGK</sequence>
<dbReference type="Pfam" id="PF00881">
    <property type="entry name" value="Nitroreductase"/>
    <property type="match status" value="1"/>
</dbReference>
<dbReference type="InterPro" id="IPR000415">
    <property type="entry name" value="Nitroreductase-like"/>
</dbReference>
<dbReference type="GO" id="GO:0016491">
    <property type="term" value="F:oxidoreductase activity"/>
    <property type="evidence" value="ECO:0007669"/>
    <property type="project" value="UniProtKB-UniRule"/>
</dbReference>
<evidence type="ECO:0000256" key="2">
    <source>
        <dbReference type="ARBA" id="ARBA00022630"/>
    </source>
</evidence>
<protein>
    <submittedName>
        <fullName evidence="7">NADPH-dependent oxidoreductase</fullName>
    </submittedName>
</protein>
<dbReference type="AlphaFoldDB" id="A0A917D3U1"/>
<evidence type="ECO:0000313" key="7">
    <source>
        <dbReference type="EMBL" id="GGG10705.1"/>
    </source>
</evidence>
<dbReference type="InterPro" id="IPR016446">
    <property type="entry name" value="Flavin_OxRdtase_Frp"/>
</dbReference>
<evidence type="ECO:0000256" key="5">
    <source>
        <dbReference type="PIRNR" id="PIRNR005426"/>
    </source>
</evidence>
<dbReference type="PANTHER" id="PTHR43425">
    <property type="entry name" value="OXYGEN-INSENSITIVE NADPH NITROREDUCTASE"/>
    <property type="match status" value="1"/>
</dbReference>
<accession>A0A917D3U1</accession>
<dbReference type="PANTHER" id="PTHR43425:SF2">
    <property type="entry name" value="OXYGEN-INSENSITIVE NADPH NITROREDUCTASE"/>
    <property type="match status" value="1"/>
</dbReference>
<evidence type="ECO:0000256" key="1">
    <source>
        <dbReference type="ARBA" id="ARBA00008366"/>
    </source>
</evidence>
<dbReference type="EMBL" id="BMKR01000051">
    <property type="protein sequence ID" value="GGG10705.1"/>
    <property type="molecule type" value="Genomic_DNA"/>
</dbReference>
<keyword evidence="5" id="KW-0521">NADP</keyword>
<evidence type="ECO:0000256" key="4">
    <source>
        <dbReference type="ARBA" id="ARBA00023002"/>
    </source>
</evidence>
<reference evidence="7" key="1">
    <citation type="journal article" date="2014" name="Int. J. Syst. Evol. Microbiol.">
        <title>Complete genome sequence of Corynebacterium casei LMG S-19264T (=DSM 44701T), isolated from a smear-ripened cheese.</title>
        <authorList>
            <consortium name="US DOE Joint Genome Institute (JGI-PGF)"/>
            <person name="Walter F."/>
            <person name="Albersmeier A."/>
            <person name="Kalinowski J."/>
            <person name="Ruckert C."/>
        </authorList>
    </citation>
    <scope>NUCLEOTIDE SEQUENCE</scope>
    <source>
        <strain evidence="7">CGMCC 1.16134</strain>
    </source>
</reference>
<dbReference type="Gene3D" id="3.40.109.10">
    <property type="entry name" value="NADH Oxidase"/>
    <property type="match status" value="1"/>
</dbReference>
<dbReference type="CDD" id="cd02146">
    <property type="entry name" value="NfsA-like"/>
    <property type="match status" value="1"/>
</dbReference>
<keyword evidence="4 5" id="KW-0560">Oxidoreductase</keyword>
<dbReference type="InterPro" id="IPR029479">
    <property type="entry name" value="Nitroreductase"/>
</dbReference>
<dbReference type="Proteomes" id="UP000637643">
    <property type="component" value="Unassembled WGS sequence"/>
</dbReference>
<proteinExistence type="inferred from homology"/>
<keyword evidence="3 5" id="KW-0288">FMN</keyword>
<evidence type="ECO:0000313" key="8">
    <source>
        <dbReference type="Proteomes" id="UP000637643"/>
    </source>
</evidence>
<comment type="similarity">
    <text evidence="1 5">Belongs to the flavin oxidoreductase frp family.</text>
</comment>
<keyword evidence="8" id="KW-1185">Reference proteome</keyword>
<keyword evidence="2 5" id="KW-0285">Flavoprotein</keyword>
<reference evidence="7" key="2">
    <citation type="submission" date="2020-09" db="EMBL/GenBank/DDBJ databases">
        <authorList>
            <person name="Sun Q."/>
            <person name="Zhou Y."/>
        </authorList>
    </citation>
    <scope>NUCLEOTIDE SEQUENCE</scope>
    <source>
        <strain evidence="7">CGMCC 1.16134</strain>
    </source>
</reference>